<keyword evidence="1" id="KW-0645">Protease</keyword>
<keyword evidence="5" id="KW-1185">Reference proteome</keyword>
<dbReference type="EMBL" id="CP087164">
    <property type="protein sequence ID" value="UGS34470.1"/>
    <property type="molecule type" value="Genomic_DNA"/>
</dbReference>
<feature type="compositionally biased region" description="Polar residues" evidence="3">
    <location>
        <begin position="293"/>
        <end position="304"/>
    </location>
</feature>
<name>A0A9E7BYP7_9ACTN</name>
<dbReference type="Proteomes" id="UP001162834">
    <property type="component" value="Chromosome"/>
</dbReference>
<feature type="region of interest" description="Disordered" evidence="3">
    <location>
        <begin position="244"/>
        <end position="326"/>
    </location>
</feature>
<reference evidence="4" key="1">
    <citation type="journal article" date="2022" name="Int. J. Syst. Evol. Microbiol.">
        <title>Pseudomonas aegrilactucae sp. nov. and Pseudomonas morbosilactucae sp. nov., pathogens causing bacterial rot of lettuce in Japan.</title>
        <authorList>
            <person name="Sawada H."/>
            <person name="Fujikawa T."/>
            <person name="Satou M."/>
        </authorList>
    </citation>
    <scope>NUCLEOTIDE SEQUENCE</scope>
    <source>
        <strain evidence="4">0166_1</strain>
    </source>
</reference>
<keyword evidence="2" id="KW-0378">Hydrolase</keyword>
<dbReference type="Pfam" id="PF13365">
    <property type="entry name" value="Trypsin_2"/>
    <property type="match status" value="1"/>
</dbReference>
<dbReference type="SUPFAM" id="SSF50494">
    <property type="entry name" value="Trypsin-like serine proteases"/>
    <property type="match status" value="1"/>
</dbReference>
<dbReference type="InterPro" id="IPR009003">
    <property type="entry name" value="Peptidase_S1_PA"/>
</dbReference>
<dbReference type="GO" id="GO:0004252">
    <property type="term" value="F:serine-type endopeptidase activity"/>
    <property type="evidence" value="ECO:0007669"/>
    <property type="project" value="InterPro"/>
</dbReference>
<dbReference type="Gene3D" id="2.40.10.120">
    <property type="match status" value="1"/>
</dbReference>
<evidence type="ECO:0000256" key="2">
    <source>
        <dbReference type="ARBA" id="ARBA00022801"/>
    </source>
</evidence>
<protein>
    <recommendedName>
        <fullName evidence="6">Trypsin-like serine protease</fullName>
    </recommendedName>
</protein>
<gene>
    <name evidence="4" type="ORF">DSM104329_00848</name>
</gene>
<dbReference type="PRINTS" id="PR00834">
    <property type="entry name" value="PROTEASES2C"/>
</dbReference>
<dbReference type="PANTHER" id="PTHR43343">
    <property type="entry name" value="PEPTIDASE S12"/>
    <property type="match status" value="1"/>
</dbReference>
<evidence type="ECO:0000313" key="5">
    <source>
        <dbReference type="Proteomes" id="UP001162834"/>
    </source>
</evidence>
<evidence type="ECO:0000313" key="4">
    <source>
        <dbReference type="EMBL" id="UGS34470.1"/>
    </source>
</evidence>
<sequence>MGAALLGGLVALGVCAAVVFAGVLGSNDGGTPSTGATKAVAEKPSSSGSVSLANLYSKVKDGVVFVQAGNASGSGFVIDNDGYIVTNDHVVAESSSYQVRIGDKGSLIPATLVGADASTDLALLKVDPAQAGELHPLALANAGDVQVGDTVIAIGSPFGLQSTLTSGIVSALGRAIQSPNGQTISGALQTDAAINPGNSGGPLIDTNGDVVGVNAQIASQSGGNTGVGFAISIATVKDTVPKLKAGGGTGTGTQSQDQQQTDPFGQQGQGQQVDPTDPYGQQIDPTDPYGQQVDPTNPYGQQVDPTDPYGGSGQADPYGYSIPGMG</sequence>
<dbReference type="GO" id="GO:0006508">
    <property type="term" value="P:proteolysis"/>
    <property type="evidence" value="ECO:0007669"/>
    <property type="project" value="UniProtKB-KW"/>
</dbReference>
<organism evidence="4 5">
    <name type="scientific">Capillimicrobium parvum</name>
    <dbReference type="NCBI Taxonomy" id="2884022"/>
    <lineage>
        <taxon>Bacteria</taxon>
        <taxon>Bacillati</taxon>
        <taxon>Actinomycetota</taxon>
        <taxon>Thermoleophilia</taxon>
        <taxon>Solirubrobacterales</taxon>
        <taxon>Capillimicrobiaceae</taxon>
        <taxon>Capillimicrobium</taxon>
    </lineage>
</organism>
<proteinExistence type="predicted"/>
<dbReference type="InterPro" id="IPR001940">
    <property type="entry name" value="Peptidase_S1C"/>
</dbReference>
<feature type="compositionally biased region" description="Low complexity" evidence="3">
    <location>
        <begin position="252"/>
        <end position="278"/>
    </location>
</feature>
<evidence type="ECO:0008006" key="6">
    <source>
        <dbReference type="Google" id="ProtNLM"/>
    </source>
</evidence>
<evidence type="ECO:0000256" key="1">
    <source>
        <dbReference type="ARBA" id="ARBA00022670"/>
    </source>
</evidence>
<dbReference type="InterPro" id="IPR051201">
    <property type="entry name" value="Chloro_Bact_Ser_Proteases"/>
</dbReference>
<dbReference type="PANTHER" id="PTHR43343:SF3">
    <property type="entry name" value="PROTEASE DO-LIKE 8, CHLOROPLASTIC"/>
    <property type="match status" value="1"/>
</dbReference>
<dbReference type="AlphaFoldDB" id="A0A9E7BYP7"/>
<evidence type="ECO:0000256" key="3">
    <source>
        <dbReference type="SAM" id="MobiDB-lite"/>
    </source>
</evidence>
<dbReference type="KEGG" id="sbae:DSM104329_00848"/>
<accession>A0A9E7BYP7</accession>